<dbReference type="Pfam" id="PF19664">
    <property type="entry name" value="DUF6167"/>
    <property type="match status" value="1"/>
</dbReference>
<organism evidence="1 2">
    <name type="scientific">Nocardioides immobilis</name>
    <dbReference type="NCBI Taxonomy" id="2049295"/>
    <lineage>
        <taxon>Bacteria</taxon>
        <taxon>Bacillati</taxon>
        <taxon>Actinomycetota</taxon>
        <taxon>Actinomycetes</taxon>
        <taxon>Propionibacteriales</taxon>
        <taxon>Nocardioidaceae</taxon>
        <taxon>Nocardioides</taxon>
    </lineage>
</organism>
<comment type="caution">
    <text evidence="1">The sequence shown here is derived from an EMBL/GenBank/DDBJ whole genome shotgun (WGS) entry which is preliminary data.</text>
</comment>
<sequence length="94" mass="10251">MRRGFWFVAGAATGVYGVVKARRVAEAFTADGVRDRASAASVGARMFREEFREARTDAEAALRESYEVAAARHRELTSGARPAIEGSETERGQD</sequence>
<evidence type="ECO:0000313" key="1">
    <source>
        <dbReference type="EMBL" id="RHW24336.1"/>
    </source>
</evidence>
<dbReference type="Proteomes" id="UP000283644">
    <property type="component" value="Unassembled WGS sequence"/>
</dbReference>
<dbReference type="RefSeq" id="WP_118927959.1">
    <property type="nucleotide sequence ID" value="NZ_QXGH01000033.1"/>
</dbReference>
<reference evidence="1 2" key="1">
    <citation type="submission" date="2018-09" db="EMBL/GenBank/DDBJ databases">
        <title>Genome sequencing of Nocardioides immobilis CCTCC AB 2017083 for comparison to Nocardioides silvaticus.</title>
        <authorList>
            <person name="Li C."/>
            <person name="Wang G."/>
        </authorList>
    </citation>
    <scope>NUCLEOTIDE SEQUENCE [LARGE SCALE GENOMIC DNA]</scope>
    <source>
        <strain evidence="1 2">CCTCC AB 2017083</strain>
    </source>
</reference>
<proteinExistence type="predicted"/>
<accession>A0A417XVG5</accession>
<evidence type="ECO:0000313" key="2">
    <source>
        <dbReference type="Proteomes" id="UP000283644"/>
    </source>
</evidence>
<dbReference type="InterPro" id="IPR046165">
    <property type="entry name" value="DUF6167"/>
</dbReference>
<keyword evidence="2" id="KW-1185">Reference proteome</keyword>
<protein>
    <submittedName>
        <fullName evidence="1">Uncharacterized protein</fullName>
    </submittedName>
</protein>
<dbReference type="EMBL" id="QXGH01000033">
    <property type="protein sequence ID" value="RHW24336.1"/>
    <property type="molecule type" value="Genomic_DNA"/>
</dbReference>
<gene>
    <name evidence="1" type="ORF">D0Z08_24790</name>
</gene>
<dbReference type="OrthoDB" id="4952314at2"/>
<name>A0A417XVG5_9ACTN</name>
<dbReference type="AlphaFoldDB" id="A0A417XVG5"/>